<evidence type="ECO:0000256" key="6">
    <source>
        <dbReference type="ARBA" id="ARBA00038076"/>
    </source>
</evidence>
<evidence type="ECO:0000256" key="5">
    <source>
        <dbReference type="ARBA" id="ARBA00023136"/>
    </source>
</evidence>
<name>A0A1Q2CJ77_9ACTN</name>
<evidence type="ECO:0000259" key="10">
    <source>
        <dbReference type="Pfam" id="PF12704"/>
    </source>
</evidence>
<dbReference type="PANTHER" id="PTHR30572">
    <property type="entry name" value="MEMBRANE COMPONENT OF TRANSPORTER-RELATED"/>
    <property type="match status" value="1"/>
</dbReference>
<feature type="domain" description="ABC3 transporter permease C-terminal" evidence="9">
    <location>
        <begin position="323"/>
        <end position="445"/>
    </location>
</feature>
<dbReference type="InterPro" id="IPR025857">
    <property type="entry name" value="MacB_PCD"/>
</dbReference>
<feature type="transmembrane region" description="Helical" evidence="8">
    <location>
        <begin position="372"/>
        <end position="393"/>
    </location>
</feature>
<dbReference type="Pfam" id="PF02687">
    <property type="entry name" value="FtsX"/>
    <property type="match status" value="1"/>
</dbReference>
<comment type="subcellular location">
    <subcellularLocation>
        <location evidence="1">Cell membrane</location>
        <topology evidence="1">Multi-pass membrane protein</topology>
    </subcellularLocation>
</comment>
<reference evidence="11 12" key="1">
    <citation type="journal article" date="2016" name="Int. J. Syst. Evol. Microbiol.">
        <title>Tessaracoccus flavus sp. nov., isolated from the drainage system of a lindane-producing factory.</title>
        <authorList>
            <person name="Kumari R."/>
            <person name="Singh P."/>
            <person name="Schumann P."/>
            <person name="Lal R."/>
        </authorList>
    </citation>
    <scope>NUCLEOTIDE SEQUENCE [LARGE SCALE GENOMIC DNA]</scope>
    <source>
        <strain evidence="11 12">RP1T</strain>
    </source>
</reference>
<feature type="transmembrane region" description="Helical" evidence="8">
    <location>
        <begin position="21"/>
        <end position="45"/>
    </location>
</feature>
<dbReference type="STRING" id="1610493.RPIT_13345"/>
<dbReference type="InterPro" id="IPR050250">
    <property type="entry name" value="Macrolide_Exporter_MacB"/>
</dbReference>
<evidence type="ECO:0000256" key="2">
    <source>
        <dbReference type="ARBA" id="ARBA00022475"/>
    </source>
</evidence>
<keyword evidence="12" id="KW-1185">Reference proteome</keyword>
<feature type="transmembrane region" description="Helical" evidence="8">
    <location>
        <begin position="314"/>
        <end position="336"/>
    </location>
</feature>
<dbReference type="Proteomes" id="UP000188324">
    <property type="component" value="Chromosome"/>
</dbReference>
<dbReference type="GO" id="GO:0022857">
    <property type="term" value="F:transmembrane transporter activity"/>
    <property type="evidence" value="ECO:0007669"/>
    <property type="project" value="TreeGrafter"/>
</dbReference>
<keyword evidence="4 8" id="KW-1133">Transmembrane helix</keyword>
<organism evidence="11 12">
    <name type="scientific">Tessaracoccus flavus</name>
    <dbReference type="NCBI Taxonomy" id="1610493"/>
    <lineage>
        <taxon>Bacteria</taxon>
        <taxon>Bacillati</taxon>
        <taxon>Actinomycetota</taxon>
        <taxon>Actinomycetes</taxon>
        <taxon>Propionibacteriales</taxon>
        <taxon>Propionibacteriaceae</taxon>
        <taxon>Tessaracoccus</taxon>
    </lineage>
</organism>
<dbReference type="PANTHER" id="PTHR30572:SF4">
    <property type="entry name" value="ABC TRANSPORTER PERMEASE YTRF"/>
    <property type="match status" value="1"/>
</dbReference>
<dbReference type="InterPro" id="IPR003838">
    <property type="entry name" value="ABC3_permease_C"/>
</dbReference>
<evidence type="ECO:0000256" key="8">
    <source>
        <dbReference type="SAM" id="Phobius"/>
    </source>
</evidence>
<evidence type="ECO:0000256" key="7">
    <source>
        <dbReference type="SAM" id="MobiDB-lite"/>
    </source>
</evidence>
<sequence>MRWSDLLAASFASLRQRLFRTSLTVLGVLIGTTAVIVMVSLGVGLSSSFTAQFQNINLRQVQVYAPPPVEQGMQGVPTKMNDAMLAYLETMPGAQDVWPVYYADMEMSIGSGQQFMQIQGLPAEAFPEMDLTLAWGELPHAGSFSLLLGDMVHEQFWDPMTGMPLEIDFRTQTLFGTLTTWGDYGPVPIPGDDGPVGEDPTQPPPPKKRHILPVAGQLLNDRGEGQWGPNSMMVWADLDAMVKWMQKALPGKALPNQPATSDGKPLGKEFIYSEFRVLTQDPEAAEAMLNSLREQGIQANAEVEWIRQAQSQAVVVQAVFGGIGFISLLVAAIGIANTMMMSVYERTKEIGIMKVMGAALGDIRKMFLIESAAIGFIGGITGLLLSVAVSAILNATLGSMMGEMGGEAQLSVIPIWLMVGAVAFATLIGMLAGMVPAQRAMKLSPLAAIRNE</sequence>
<evidence type="ECO:0000256" key="1">
    <source>
        <dbReference type="ARBA" id="ARBA00004651"/>
    </source>
</evidence>
<dbReference type="RefSeq" id="WP_162274565.1">
    <property type="nucleotide sequence ID" value="NZ_CP019605.1"/>
</dbReference>
<dbReference type="KEGG" id="tfl:RPIT_13345"/>
<comment type="similarity">
    <text evidence="6">Belongs to the ABC-4 integral membrane protein family.</text>
</comment>
<evidence type="ECO:0000256" key="3">
    <source>
        <dbReference type="ARBA" id="ARBA00022692"/>
    </source>
</evidence>
<accession>A0A1Q2CJ77</accession>
<evidence type="ECO:0000256" key="4">
    <source>
        <dbReference type="ARBA" id="ARBA00022989"/>
    </source>
</evidence>
<evidence type="ECO:0000313" key="11">
    <source>
        <dbReference type="EMBL" id="AQP46167.1"/>
    </source>
</evidence>
<dbReference type="GO" id="GO:0005886">
    <property type="term" value="C:plasma membrane"/>
    <property type="evidence" value="ECO:0007669"/>
    <property type="project" value="UniProtKB-SubCell"/>
</dbReference>
<feature type="compositionally biased region" description="Low complexity" evidence="7">
    <location>
        <begin position="188"/>
        <end position="200"/>
    </location>
</feature>
<dbReference type="EMBL" id="CP019605">
    <property type="protein sequence ID" value="AQP46167.1"/>
    <property type="molecule type" value="Genomic_DNA"/>
</dbReference>
<dbReference type="AlphaFoldDB" id="A0A1Q2CJ77"/>
<keyword evidence="2" id="KW-1003">Cell membrane</keyword>
<dbReference type="Pfam" id="PF12704">
    <property type="entry name" value="MacB_PCD"/>
    <property type="match status" value="1"/>
</dbReference>
<evidence type="ECO:0000259" key="9">
    <source>
        <dbReference type="Pfam" id="PF02687"/>
    </source>
</evidence>
<proteinExistence type="inferred from homology"/>
<feature type="domain" description="MacB-like periplasmic core" evidence="10">
    <location>
        <begin position="21"/>
        <end position="170"/>
    </location>
</feature>
<feature type="transmembrane region" description="Helical" evidence="8">
    <location>
        <begin position="413"/>
        <end position="435"/>
    </location>
</feature>
<gene>
    <name evidence="11" type="ORF">RPIT_13345</name>
</gene>
<evidence type="ECO:0000313" key="12">
    <source>
        <dbReference type="Proteomes" id="UP000188324"/>
    </source>
</evidence>
<feature type="region of interest" description="Disordered" evidence="7">
    <location>
        <begin position="188"/>
        <end position="210"/>
    </location>
</feature>
<keyword evidence="5 8" id="KW-0472">Membrane</keyword>
<keyword evidence="3 8" id="KW-0812">Transmembrane</keyword>
<protein>
    <submittedName>
        <fullName evidence="11">Uncharacterized protein</fullName>
    </submittedName>
</protein>